<evidence type="ECO:0000313" key="3">
    <source>
        <dbReference type="EMBL" id="RXI29543.1"/>
    </source>
</evidence>
<dbReference type="Proteomes" id="UP000262582">
    <property type="component" value="Chromosome"/>
</dbReference>
<name>A0A347U901_9BACT</name>
<organism evidence="3 5">
    <name type="scientific">Arcobacter ellisii</name>
    <dbReference type="NCBI Taxonomy" id="913109"/>
    <lineage>
        <taxon>Bacteria</taxon>
        <taxon>Pseudomonadati</taxon>
        <taxon>Campylobacterota</taxon>
        <taxon>Epsilonproteobacteria</taxon>
        <taxon>Campylobacterales</taxon>
        <taxon>Arcobacteraceae</taxon>
        <taxon>Arcobacter</taxon>
    </lineage>
</organism>
<keyword evidence="1" id="KW-0812">Transmembrane</keyword>
<keyword evidence="1" id="KW-1133">Transmembrane helix</keyword>
<dbReference type="Proteomes" id="UP000290588">
    <property type="component" value="Unassembled WGS sequence"/>
</dbReference>
<keyword evidence="4" id="KW-1185">Reference proteome</keyword>
<dbReference type="AlphaFoldDB" id="A0A347U901"/>
<sequence>MGTHLLVNLLYVSFAVINSKIIYLIVKSRKVEISVLLIIVFLPFSDVIFQKAIKTYYELYKMEAKVFDYPQKDINGKIESLDLTYSSELWLVPYVDNGHKFNMKQFLENSSFDKRVKDFLEIKIPDLETGNRYLRISFNENPIKVEFIKNGTARYKINIQSKEKFFGLFEEINYQLIDRKRDNKLLIELSTPIFQNIKDNFRNKYLLWGTKKEEIFRSNSINNKEIVEKILKAGNI</sequence>
<keyword evidence="1" id="KW-0472">Membrane</keyword>
<protein>
    <submittedName>
        <fullName evidence="2">Membrane protein</fullName>
    </submittedName>
</protein>
<accession>A0A347U901</accession>
<dbReference type="RefSeq" id="WP_118917503.1">
    <property type="nucleotide sequence ID" value="NZ_CP032097.1"/>
</dbReference>
<evidence type="ECO:0000256" key="1">
    <source>
        <dbReference type="SAM" id="Phobius"/>
    </source>
</evidence>
<dbReference type="OrthoDB" id="5343608at2"/>
<dbReference type="EMBL" id="CP032097">
    <property type="protein sequence ID" value="AXX95329.1"/>
    <property type="molecule type" value="Genomic_DNA"/>
</dbReference>
<feature type="transmembrane region" description="Helical" evidence="1">
    <location>
        <begin position="33"/>
        <end position="53"/>
    </location>
</feature>
<dbReference type="KEGG" id="aell:AELL_1676"/>
<proteinExistence type="predicted"/>
<reference evidence="2 4" key="2">
    <citation type="submission" date="2018-08" db="EMBL/GenBank/DDBJ databases">
        <title>Complete genome of the Arcobacter ellisii type strain LMG 26155.</title>
        <authorList>
            <person name="Miller W.G."/>
            <person name="Yee E."/>
            <person name="Bono J.L."/>
        </authorList>
    </citation>
    <scope>NUCLEOTIDE SEQUENCE [LARGE SCALE GENOMIC DNA]</scope>
    <source>
        <strain evidence="2 4">LMG 26155</strain>
    </source>
</reference>
<gene>
    <name evidence="2" type="ORF">AELL_1676</name>
    <name evidence="3" type="ORF">CP962_10760</name>
</gene>
<evidence type="ECO:0000313" key="2">
    <source>
        <dbReference type="EMBL" id="AXX95329.1"/>
    </source>
</evidence>
<reference evidence="3 5" key="1">
    <citation type="submission" date="2017-09" db="EMBL/GenBank/DDBJ databases">
        <title>Genomics of the genus Arcobacter.</title>
        <authorList>
            <person name="Perez-Cataluna A."/>
            <person name="Figueras M.J."/>
            <person name="Salas-Masso N."/>
        </authorList>
    </citation>
    <scope>NUCLEOTIDE SEQUENCE [LARGE SCALE GENOMIC DNA]</scope>
    <source>
        <strain evidence="3 5">CECT 7837</strain>
    </source>
</reference>
<evidence type="ECO:0000313" key="5">
    <source>
        <dbReference type="Proteomes" id="UP000290588"/>
    </source>
</evidence>
<evidence type="ECO:0000313" key="4">
    <source>
        <dbReference type="Proteomes" id="UP000262582"/>
    </source>
</evidence>
<dbReference type="EMBL" id="NXIG01000011">
    <property type="protein sequence ID" value="RXI29543.1"/>
    <property type="molecule type" value="Genomic_DNA"/>
</dbReference>
<feature type="transmembrane region" description="Helical" evidence="1">
    <location>
        <begin position="6"/>
        <end position="26"/>
    </location>
</feature>